<protein>
    <submittedName>
        <fullName evidence="2">Saccharopine dehydrogenase</fullName>
    </submittedName>
</protein>
<reference evidence="3" key="1">
    <citation type="journal article" date="2015" name="Chem. Biol.">
        <title>Structure, bioactivity, and resistance mechanism of streptomonomicin, an unusual lasso Peptide from an understudied halophilic actinomycete.</title>
        <authorList>
            <person name="Metelev M."/>
            <person name="Tietz J.I."/>
            <person name="Melby J.O."/>
            <person name="Blair P.M."/>
            <person name="Zhu L."/>
            <person name="Livnat I."/>
            <person name="Severinov K."/>
            <person name="Mitchell D.A."/>
        </authorList>
    </citation>
    <scope>NUCLEOTIDE SEQUENCE [LARGE SCALE GENOMIC DNA]</scope>
    <source>
        <strain evidence="3">YIM 90003</strain>
    </source>
</reference>
<dbReference type="Pfam" id="PF03435">
    <property type="entry name" value="Sacchrp_dh_NADP"/>
    <property type="match status" value="1"/>
</dbReference>
<name>A0A0C2JKS5_9ACTN</name>
<proteinExistence type="predicted"/>
<dbReference type="PANTHER" id="PTHR43781:SF1">
    <property type="entry name" value="SACCHAROPINE DEHYDROGENASE"/>
    <property type="match status" value="1"/>
</dbReference>
<dbReference type="PANTHER" id="PTHR43781">
    <property type="entry name" value="SACCHAROPINE DEHYDROGENASE"/>
    <property type="match status" value="1"/>
</dbReference>
<evidence type="ECO:0000313" key="3">
    <source>
        <dbReference type="Proteomes" id="UP000031675"/>
    </source>
</evidence>
<organism evidence="2 3">
    <name type="scientific">Streptomonospora alba</name>
    <dbReference type="NCBI Taxonomy" id="183763"/>
    <lineage>
        <taxon>Bacteria</taxon>
        <taxon>Bacillati</taxon>
        <taxon>Actinomycetota</taxon>
        <taxon>Actinomycetes</taxon>
        <taxon>Streptosporangiales</taxon>
        <taxon>Nocardiopsidaceae</taxon>
        <taxon>Streptomonospora</taxon>
    </lineage>
</organism>
<comment type="caution">
    <text evidence="2">The sequence shown here is derived from an EMBL/GenBank/DDBJ whole genome shotgun (WGS) entry which is preliminary data.</text>
</comment>
<keyword evidence="3" id="KW-1185">Reference proteome</keyword>
<feature type="domain" description="Saccharopine dehydrogenase NADP binding" evidence="1">
    <location>
        <begin position="5"/>
        <end position="104"/>
    </location>
</feature>
<dbReference type="Gene3D" id="3.40.50.720">
    <property type="entry name" value="NAD(P)-binding Rossmann-like Domain"/>
    <property type="match status" value="1"/>
</dbReference>
<evidence type="ECO:0000313" key="2">
    <source>
        <dbReference type="EMBL" id="KIH99545.1"/>
    </source>
</evidence>
<dbReference type="InterPro" id="IPR036291">
    <property type="entry name" value="NAD(P)-bd_dom_sf"/>
</dbReference>
<dbReference type="EMBL" id="JROO01000010">
    <property type="protein sequence ID" value="KIH99545.1"/>
    <property type="molecule type" value="Genomic_DNA"/>
</dbReference>
<accession>A0A0C2JKS5</accession>
<dbReference type="STRING" id="183763.LP52_06570"/>
<dbReference type="InterPro" id="IPR005097">
    <property type="entry name" value="Sacchrp_dh_NADP-bd"/>
</dbReference>
<evidence type="ECO:0000259" key="1">
    <source>
        <dbReference type="Pfam" id="PF03435"/>
    </source>
</evidence>
<dbReference type="OrthoDB" id="4369409at2"/>
<dbReference type="AlphaFoldDB" id="A0A0C2JKS5"/>
<dbReference type="Proteomes" id="UP000031675">
    <property type="component" value="Unassembled WGS sequence"/>
</dbReference>
<sequence>MTGRILVLGATGYTGGLVLDALLRRGVRPTLAGRNAAKLTALAERAGGLDHVVVDATDPDGLRERLRHGDVLITTVGPFGRYGHAVARAAADIGAHYIDSTGEVGFVRTVHERCHRRARETGSVMLPAFGYDYVPGILAGTLAALHAGDAVRALDIGYFATGRRRGGVSQGTRATMRDGLALPSERRHRHRLVEERTASHVRRFTVGGRRRAAFSVSGTEVLFLPETVPALGDITVYNGWFPALSRPISLLSAATNAITRLPGGPRLTDALTRPLATGPPGGPDATARARTRSHVVAVASTGAPGSAPLAEVHVEGPDPYSLTGELIAWAAQRLATRPGATPGVVGPVDAFGLETFRHACAEIGLGPV</sequence>
<gene>
    <name evidence="2" type="ORF">LP52_06570</name>
</gene>
<dbReference type="SUPFAM" id="SSF51735">
    <property type="entry name" value="NAD(P)-binding Rossmann-fold domains"/>
    <property type="match status" value="1"/>
</dbReference>
<dbReference type="RefSeq" id="WP_040271642.1">
    <property type="nucleotide sequence ID" value="NZ_JROO01000010.1"/>
</dbReference>